<sequence>MNNEINKLCLIYELKGRQELYASMYLNILDRMAKMTKIQSTKANYRILNNRLKGLMEESIVPKNTNEKEVMGYSLALEYIMSDYDNIPFNKDTLIKLHNMIFSYNDLEIKNIEDIFKYYEFSIKGENNPLIYIPEILFRFIKAEAFKDGNARIARLIILLLLFKNGFFIGKYISISYLIEENKEEYKKSIKKSDSKEFINFFLDLIYKAYDIVNNKFLDIAKDNLSSSEKVLRQIIKQIKPVSKEDIIQLCPDISQRTIERALKNLQENNKIKKVGVGKTTKYILRGDNKDEN</sequence>
<dbReference type="PANTHER" id="PTHR13504:SF38">
    <property type="entry name" value="FIDO DOMAIN-CONTAINING PROTEIN"/>
    <property type="match status" value="1"/>
</dbReference>
<dbReference type="EMBL" id="CABWIB010000001">
    <property type="protein sequence ID" value="VWL85870.1"/>
    <property type="molecule type" value="Genomic_DNA"/>
</dbReference>
<dbReference type="AlphaFoldDB" id="A0A6I8MFH2"/>
<proteinExistence type="predicted"/>
<gene>
    <name evidence="2" type="ORF">OMES3154_01155</name>
</gene>
<evidence type="ECO:0000313" key="2">
    <source>
        <dbReference type="EMBL" id="VWL85870.1"/>
    </source>
</evidence>
<dbReference type="PROSITE" id="PS51459">
    <property type="entry name" value="FIDO"/>
    <property type="match status" value="1"/>
</dbReference>
<dbReference type="InterPro" id="IPR003812">
    <property type="entry name" value="Fido"/>
</dbReference>
<dbReference type="Gene3D" id="1.10.3290.10">
    <property type="entry name" value="Fido-like domain"/>
    <property type="match status" value="1"/>
</dbReference>
<name>A0A6I8MFH2_9FUSO</name>
<dbReference type="Pfam" id="PF07106">
    <property type="entry name" value="WHD_TBPIP"/>
    <property type="match status" value="1"/>
</dbReference>
<dbReference type="InterPro" id="IPR036388">
    <property type="entry name" value="WH-like_DNA-bd_sf"/>
</dbReference>
<dbReference type="InterPro" id="IPR036597">
    <property type="entry name" value="Fido-like_dom_sf"/>
</dbReference>
<dbReference type="PANTHER" id="PTHR13504">
    <property type="entry name" value="FIDO DOMAIN-CONTAINING PROTEIN DDB_G0283145"/>
    <property type="match status" value="1"/>
</dbReference>
<evidence type="ECO:0000313" key="3">
    <source>
        <dbReference type="Proteomes" id="UP000419017"/>
    </source>
</evidence>
<feature type="domain" description="Fido" evidence="1">
    <location>
        <begin position="89"/>
        <end position="208"/>
    </location>
</feature>
<dbReference type="Pfam" id="PF02661">
    <property type="entry name" value="Fic"/>
    <property type="match status" value="1"/>
</dbReference>
<dbReference type="InterPro" id="IPR010776">
    <property type="entry name" value="Hop2_WH_dom"/>
</dbReference>
<protein>
    <recommendedName>
        <fullName evidence="1">Fido domain-containing protein</fullName>
    </recommendedName>
</protein>
<dbReference type="RefSeq" id="WP_156683832.1">
    <property type="nucleotide sequence ID" value="NZ_CABWIB010000001.1"/>
</dbReference>
<keyword evidence="3" id="KW-1185">Reference proteome</keyword>
<dbReference type="InterPro" id="IPR040198">
    <property type="entry name" value="Fido_containing"/>
</dbReference>
<dbReference type="Proteomes" id="UP000419017">
    <property type="component" value="Unassembled WGS sequence"/>
</dbReference>
<dbReference type="SUPFAM" id="SSF140931">
    <property type="entry name" value="Fic-like"/>
    <property type="match status" value="1"/>
</dbReference>
<organism evidence="2 3">
    <name type="scientific">Oceanivirga miroungae</name>
    <dbReference type="NCBI Taxonomy" id="1130046"/>
    <lineage>
        <taxon>Bacteria</taxon>
        <taxon>Fusobacteriati</taxon>
        <taxon>Fusobacteriota</taxon>
        <taxon>Fusobacteriia</taxon>
        <taxon>Fusobacteriales</taxon>
        <taxon>Leptotrichiaceae</taxon>
        <taxon>Oceanivirga</taxon>
    </lineage>
</organism>
<reference evidence="2 3" key="1">
    <citation type="submission" date="2019-10" db="EMBL/GenBank/DDBJ databases">
        <authorList>
            <person name="Blom J."/>
        </authorList>
    </citation>
    <scope>NUCLEOTIDE SEQUENCE [LARGE SCALE GENOMIC DNA]</scope>
    <source>
        <strain evidence="2 3">ES3154-GLU</strain>
    </source>
</reference>
<dbReference type="Gene3D" id="1.10.10.10">
    <property type="entry name" value="Winged helix-like DNA-binding domain superfamily/Winged helix DNA-binding domain"/>
    <property type="match status" value="1"/>
</dbReference>
<accession>A0A6I8MFH2</accession>
<evidence type="ECO:0000259" key="1">
    <source>
        <dbReference type="PROSITE" id="PS51459"/>
    </source>
</evidence>